<dbReference type="InterPro" id="IPR000294">
    <property type="entry name" value="GLA_domain"/>
</dbReference>
<comment type="similarity">
    <text evidence="2">Belongs to the ripply family.</text>
</comment>
<keyword evidence="10" id="KW-1185">Reference proteome</keyword>
<dbReference type="PANTHER" id="PTHR16770:SF3">
    <property type="entry name" value="PROTEIN RIPPLY2"/>
    <property type="match status" value="1"/>
</dbReference>
<dbReference type="InterPro" id="IPR035972">
    <property type="entry name" value="GLA-like_dom_SF"/>
</dbReference>
<protein>
    <recommendedName>
        <fullName evidence="8">Gla domain-containing protein</fullName>
    </recommendedName>
</protein>
<evidence type="ECO:0000256" key="2">
    <source>
        <dbReference type="ARBA" id="ARBA00006944"/>
    </source>
</evidence>
<dbReference type="EMBL" id="JANIIK010000115">
    <property type="protein sequence ID" value="KAJ3589078.1"/>
    <property type="molecule type" value="Genomic_DNA"/>
</dbReference>
<dbReference type="GO" id="GO:0005634">
    <property type="term" value="C:nucleus"/>
    <property type="evidence" value="ECO:0007669"/>
    <property type="project" value="UniProtKB-SubCell"/>
</dbReference>
<dbReference type="Pfam" id="PF00594">
    <property type="entry name" value="Gla"/>
    <property type="match status" value="1"/>
</dbReference>
<dbReference type="Pfam" id="PF14998">
    <property type="entry name" value="Ripply"/>
    <property type="match status" value="1"/>
</dbReference>
<evidence type="ECO:0000313" key="9">
    <source>
        <dbReference type="EMBL" id="KAJ3589078.1"/>
    </source>
</evidence>
<keyword evidence="7" id="KW-0472">Membrane</keyword>
<dbReference type="InterPro" id="IPR028127">
    <property type="entry name" value="Ripply_fam"/>
</dbReference>
<keyword evidence="7" id="KW-0812">Transmembrane</keyword>
<sequence length="371" mass="41607">MSSACVVVARRSPFSVVPCSRLRTKDSSRPQTPADSRSALWRPWLAEDRDALRAKLSSPYSRPVVSGSFSSDGKPQSFQHPVRLFWPKSKSFDYLYSDGEALLRNFPIQATISFYDEVKTGICNGKQGGSMAEAFLDDKDAHSILKRFPRANGFLEEFWQGDIERECGEESCSFEEANEVFENKERTMEFWKTRSVYTVNSNSEGASERADTVYMVVPLLGVALLIIIALFLLWRCQLQKVTRRRPAYTHNRYLANNRATRSLPRILVHRDVSSHADASHQDSNSRPAVVVSGPERGGCPSRPEPAQQQQNHRSLYVQNSSLSVASRLSGATPPPSYEEVTGHMMESSGDETSAPSYSDPPPRYEEIIEGK</sequence>
<dbReference type="PROSITE" id="PS00011">
    <property type="entry name" value="GLA_1"/>
    <property type="match status" value="1"/>
</dbReference>
<dbReference type="Proteomes" id="UP001148018">
    <property type="component" value="Unassembled WGS sequence"/>
</dbReference>
<dbReference type="PRINTS" id="PR00001">
    <property type="entry name" value="GLABLOOD"/>
</dbReference>
<dbReference type="OrthoDB" id="9379732at2759"/>
<name>A0A9Q0I8U2_9TELE</name>
<dbReference type="Gene3D" id="4.10.740.10">
    <property type="entry name" value="Coagulation Factor IX"/>
    <property type="match status" value="1"/>
</dbReference>
<dbReference type="GO" id="GO:0005576">
    <property type="term" value="C:extracellular region"/>
    <property type="evidence" value="ECO:0007669"/>
    <property type="project" value="InterPro"/>
</dbReference>
<feature type="region of interest" description="Disordered" evidence="6">
    <location>
        <begin position="272"/>
        <end position="312"/>
    </location>
</feature>
<keyword evidence="3" id="KW-0217">Developmental protein</keyword>
<proteinExistence type="inferred from homology"/>
<keyword evidence="5" id="KW-0539">Nucleus</keyword>
<feature type="transmembrane region" description="Helical" evidence="7">
    <location>
        <begin position="213"/>
        <end position="234"/>
    </location>
</feature>
<evidence type="ECO:0000256" key="5">
    <source>
        <dbReference type="ARBA" id="ARBA00023242"/>
    </source>
</evidence>
<feature type="region of interest" description="Disordered" evidence="6">
    <location>
        <begin position="325"/>
        <end position="371"/>
    </location>
</feature>
<evidence type="ECO:0000259" key="8">
    <source>
        <dbReference type="PROSITE" id="PS50998"/>
    </source>
</evidence>
<accession>A0A9Q0I8U2</accession>
<keyword evidence="7" id="KW-1133">Transmembrane helix</keyword>
<dbReference type="PANTHER" id="PTHR16770">
    <property type="entry name" value="PROTEIN RIPPLY-LIKE"/>
    <property type="match status" value="1"/>
</dbReference>
<dbReference type="GO" id="GO:0000122">
    <property type="term" value="P:negative regulation of transcription by RNA polymerase II"/>
    <property type="evidence" value="ECO:0007669"/>
    <property type="project" value="TreeGrafter"/>
</dbReference>
<gene>
    <name evidence="9" type="ORF">NHX12_009926</name>
</gene>
<dbReference type="FunFam" id="4.10.740.10:FF:000001">
    <property type="entry name" value="vitamin K-dependent protein S"/>
    <property type="match status" value="1"/>
</dbReference>
<evidence type="ECO:0000256" key="3">
    <source>
        <dbReference type="ARBA" id="ARBA00022473"/>
    </source>
</evidence>
<dbReference type="SUPFAM" id="SSF57630">
    <property type="entry name" value="GLA-domain"/>
    <property type="match status" value="1"/>
</dbReference>
<evidence type="ECO:0000256" key="1">
    <source>
        <dbReference type="ARBA" id="ARBA00004123"/>
    </source>
</evidence>
<feature type="domain" description="Gla" evidence="8">
    <location>
        <begin position="150"/>
        <end position="196"/>
    </location>
</feature>
<evidence type="ECO:0000256" key="4">
    <source>
        <dbReference type="ARBA" id="ARBA00023157"/>
    </source>
</evidence>
<comment type="subcellular location">
    <subcellularLocation>
        <location evidence="1">Nucleus</location>
    </subcellularLocation>
</comment>
<dbReference type="PROSITE" id="PS50998">
    <property type="entry name" value="GLA_2"/>
    <property type="match status" value="1"/>
</dbReference>
<feature type="compositionally biased region" description="Basic and acidic residues" evidence="6">
    <location>
        <begin position="362"/>
        <end position="371"/>
    </location>
</feature>
<dbReference type="GO" id="GO:0005509">
    <property type="term" value="F:calcium ion binding"/>
    <property type="evidence" value="ECO:0007669"/>
    <property type="project" value="InterPro"/>
</dbReference>
<evidence type="ECO:0000256" key="7">
    <source>
        <dbReference type="SAM" id="Phobius"/>
    </source>
</evidence>
<dbReference type="AlphaFoldDB" id="A0A9Q0I8U2"/>
<organism evidence="9 10">
    <name type="scientific">Muraenolepis orangiensis</name>
    <name type="common">Patagonian moray cod</name>
    <dbReference type="NCBI Taxonomy" id="630683"/>
    <lineage>
        <taxon>Eukaryota</taxon>
        <taxon>Metazoa</taxon>
        <taxon>Chordata</taxon>
        <taxon>Craniata</taxon>
        <taxon>Vertebrata</taxon>
        <taxon>Euteleostomi</taxon>
        <taxon>Actinopterygii</taxon>
        <taxon>Neopterygii</taxon>
        <taxon>Teleostei</taxon>
        <taxon>Neoteleostei</taxon>
        <taxon>Acanthomorphata</taxon>
        <taxon>Zeiogadaria</taxon>
        <taxon>Gadariae</taxon>
        <taxon>Gadiformes</taxon>
        <taxon>Muraenolepidoidei</taxon>
        <taxon>Muraenolepididae</taxon>
        <taxon>Muraenolepis</taxon>
    </lineage>
</organism>
<keyword evidence="4" id="KW-1015">Disulfide bond</keyword>
<reference evidence="9" key="1">
    <citation type="submission" date="2022-07" db="EMBL/GenBank/DDBJ databases">
        <title>Chromosome-level genome of Muraenolepis orangiensis.</title>
        <authorList>
            <person name="Kim J."/>
        </authorList>
    </citation>
    <scope>NUCLEOTIDE SEQUENCE</scope>
    <source>
        <strain evidence="9">KU_S4_2022</strain>
        <tissue evidence="9">Muscle</tissue>
    </source>
</reference>
<dbReference type="InterPro" id="IPR017857">
    <property type="entry name" value="Coagulation_fac-like_Gla_dom"/>
</dbReference>
<dbReference type="SMART" id="SM00069">
    <property type="entry name" value="GLA"/>
    <property type="match status" value="1"/>
</dbReference>
<dbReference type="GO" id="GO:0009880">
    <property type="term" value="P:embryonic pattern specification"/>
    <property type="evidence" value="ECO:0007669"/>
    <property type="project" value="TreeGrafter"/>
</dbReference>
<evidence type="ECO:0000256" key="6">
    <source>
        <dbReference type="SAM" id="MobiDB-lite"/>
    </source>
</evidence>
<evidence type="ECO:0000313" key="10">
    <source>
        <dbReference type="Proteomes" id="UP001148018"/>
    </source>
</evidence>
<comment type="caution">
    <text evidence="9">The sequence shown here is derived from an EMBL/GenBank/DDBJ whole genome shotgun (WGS) entry which is preliminary data.</text>
</comment>